<dbReference type="AlphaFoldDB" id="A0AAV5K6E3"/>
<organism evidence="3 4">
    <name type="scientific">Rubroshorea leprosula</name>
    <dbReference type="NCBI Taxonomy" id="152421"/>
    <lineage>
        <taxon>Eukaryota</taxon>
        <taxon>Viridiplantae</taxon>
        <taxon>Streptophyta</taxon>
        <taxon>Embryophyta</taxon>
        <taxon>Tracheophyta</taxon>
        <taxon>Spermatophyta</taxon>
        <taxon>Magnoliopsida</taxon>
        <taxon>eudicotyledons</taxon>
        <taxon>Gunneridae</taxon>
        <taxon>Pentapetalae</taxon>
        <taxon>rosids</taxon>
        <taxon>malvids</taxon>
        <taxon>Malvales</taxon>
        <taxon>Dipterocarpaceae</taxon>
        <taxon>Rubroshorea</taxon>
    </lineage>
</organism>
<reference evidence="3 4" key="1">
    <citation type="journal article" date="2021" name="Commun. Biol.">
        <title>The genome of Shorea leprosula (Dipterocarpaceae) highlights the ecological relevance of drought in aseasonal tropical rainforests.</title>
        <authorList>
            <person name="Ng K.K.S."/>
            <person name="Kobayashi M.J."/>
            <person name="Fawcett J.A."/>
            <person name="Hatakeyama M."/>
            <person name="Paape T."/>
            <person name="Ng C.H."/>
            <person name="Ang C.C."/>
            <person name="Tnah L.H."/>
            <person name="Lee C.T."/>
            <person name="Nishiyama T."/>
            <person name="Sese J."/>
            <person name="O'Brien M.J."/>
            <person name="Copetti D."/>
            <person name="Mohd Noor M.I."/>
            <person name="Ong R.C."/>
            <person name="Putra M."/>
            <person name="Sireger I.Z."/>
            <person name="Indrioko S."/>
            <person name="Kosugi Y."/>
            <person name="Izuno A."/>
            <person name="Isagi Y."/>
            <person name="Lee S.L."/>
            <person name="Shimizu K.K."/>
        </authorList>
    </citation>
    <scope>NUCLEOTIDE SEQUENCE [LARGE SCALE GENOMIC DNA]</scope>
    <source>
        <strain evidence="3">214</strain>
    </source>
</reference>
<feature type="compositionally biased region" description="Polar residues" evidence="1">
    <location>
        <begin position="40"/>
        <end position="53"/>
    </location>
</feature>
<feature type="chain" id="PRO_5043383246" evidence="2">
    <location>
        <begin position="17"/>
        <end position="60"/>
    </location>
</feature>
<accession>A0AAV5K6E3</accession>
<evidence type="ECO:0000256" key="2">
    <source>
        <dbReference type="SAM" id="SignalP"/>
    </source>
</evidence>
<evidence type="ECO:0000313" key="4">
    <source>
        <dbReference type="Proteomes" id="UP001054252"/>
    </source>
</evidence>
<comment type="caution">
    <text evidence="3">The sequence shown here is derived from an EMBL/GenBank/DDBJ whole genome shotgun (WGS) entry which is preliminary data.</text>
</comment>
<evidence type="ECO:0000313" key="3">
    <source>
        <dbReference type="EMBL" id="GKV19334.1"/>
    </source>
</evidence>
<evidence type="ECO:0000256" key="1">
    <source>
        <dbReference type="SAM" id="MobiDB-lite"/>
    </source>
</evidence>
<name>A0AAV5K6E3_9ROSI</name>
<proteinExistence type="predicted"/>
<keyword evidence="2" id="KW-0732">Signal</keyword>
<gene>
    <name evidence="3" type="ORF">SLEP1_g29612</name>
</gene>
<protein>
    <submittedName>
        <fullName evidence="3">Uncharacterized protein</fullName>
    </submittedName>
</protein>
<sequence length="60" mass="6773">MATIVLMLSSYLVTLPLQNEPAFFLHSRTELTKVLEPDQSMGQSTQYSTNEVSITEIDPR</sequence>
<dbReference type="Proteomes" id="UP001054252">
    <property type="component" value="Unassembled WGS sequence"/>
</dbReference>
<keyword evidence="4" id="KW-1185">Reference proteome</keyword>
<dbReference type="EMBL" id="BPVZ01000052">
    <property type="protein sequence ID" value="GKV19334.1"/>
    <property type="molecule type" value="Genomic_DNA"/>
</dbReference>
<feature type="signal peptide" evidence="2">
    <location>
        <begin position="1"/>
        <end position="16"/>
    </location>
</feature>
<feature type="region of interest" description="Disordered" evidence="1">
    <location>
        <begin position="37"/>
        <end position="60"/>
    </location>
</feature>